<feature type="region of interest" description="Disordered" evidence="1">
    <location>
        <begin position="1"/>
        <end position="29"/>
    </location>
</feature>
<proteinExistence type="predicted"/>
<dbReference type="Proteomes" id="UP000515708">
    <property type="component" value="Chromosome"/>
</dbReference>
<accession>A0A7D8AJ07</accession>
<feature type="region of interest" description="Disordered" evidence="1">
    <location>
        <begin position="60"/>
        <end position="167"/>
    </location>
</feature>
<gene>
    <name evidence="3" type="ORF">FVO59_06005</name>
</gene>
<feature type="transmembrane region" description="Helical" evidence="2">
    <location>
        <begin position="34"/>
        <end position="55"/>
    </location>
</feature>
<reference evidence="3 4" key="1">
    <citation type="journal article" date="2020" name="Front. Microbiol.">
        <title>Design of Bacterial Strain-Specific qPCR Assays Using NGS Data and Publicly Available Resources and Its Application to Track Biocontrol Strains.</title>
        <authorList>
            <person name="Hernandez I."/>
            <person name="Sant C."/>
            <person name="Martinez R."/>
            <person name="Fernandez C."/>
        </authorList>
    </citation>
    <scope>NUCLEOTIDE SEQUENCE [LARGE SCALE GENOMIC DNA]</scope>
    <source>
        <strain evidence="3 4">B24</strain>
    </source>
</reference>
<evidence type="ECO:0000256" key="1">
    <source>
        <dbReference type="SAM" id="MobiDB-lite"/>
    </source>
</evidence>
<feature type="compositionally biased region" description="Pro residues" evidence="1">
    <location>
        <begin position="95"/>
        <end position="116"/>
    </location>
</feature>
<keyword evidence="2" id="KW-0812">Transmembrane</keyword>
<name>A0A7D8AJ07_9MICO</name>
<feature type="compositionally biased region" description="Low complexity" evidence="1">
    <location>
        <begin position="17"/>
        <end position="29"/>
    </location>
</feature>
<feature type="compositionally biased region" description="Basic and acidic residues" evidence="1">
    <location>
        <begin position="60"/>
        <end position="71"/>
    </location>
</feature>
<evidence type="ECO:0000313" key="4">
    <source>
        <dbReference type="Proteomes" id="UP000515708"/>
    </source>
</evidence>
<feature type="compositionally biased region" description="Pro residues" evidence="1">
    <location>
        <begin position="125"/>
        <end position="138"/>
    </location>
</feature>
<protein>
    <submittedName>
        <fullName evidence="3">Uncharacterized protein</fullName>
    </submittedName>
</protein>
<dbReference type="RefSeq" id="WP_182255677.1">
    <property type="nucleotide sequence ID" value="NZ_CP043732.1"/>
</dbReference>
<feature type="compositionally biased region" description="Basic and acidic residues" evidence="1">
    <location>
        <begin position="145"/>
        <end position="160"/>
    </location>
</feature>
<evidence type="ECO:0000256" key="2">
    <source>
        <dbReference type="SAM" id="Phobius"/>
    </source>
</evidence>
<keyword evidence="2" id="KW-0472">Membrane</keyword>
<evidence type="ECO:0000313" key="3">
    <source>
        <dbReference type="EMBL" id="QMU96826.1"/>
    </source>
</evidence>
<organism evidence="3 4">
    <name type="scientific">Microbacterium esteraromaticum</name>
    <dbReference type="NCBI Taxonomy" id="57043"/>
    <lineage>
        <taxon>Bacteria</taxon>
        <taxon>Bacillati</taxon>
        <taxon>Actinomycetota</taxon>
        <taxon>Actinomycetes</taxon>
        <taxon>Micrococcales</taxon>
        <taxon>Microbacteriaceae</taxon>
        <taxon>Microbacterium</taxon>
    </lineage>
</organism>
<sequence length="196" mass="19800">MSEDASAPPLRRDVRTARSAVPAAGAPAARAGRLIAGFAAIALIGAGALVAGLAMPDPEVRESRPVEKHDLTVASIGGEGVGGIVRPVDRDDPDPTVPPVAPAEPQPQPQPQPPSSPVVTEEQSPSPPPAPAPSPEPSHPGGNGDRGRGPGERGRADPPPHAKPGSVLAFVERTAGYAVDLLGIDLLSGDELSLSR</sequence>
<keyword evidence="2" id="KW-1133">Transmembrane helix</keyword>
<dbReference type="EMBL" id="CP043732">
    <property type="protein sequence ID" value="QMU96826.1"/>
    <property type="molecule type" value="Genomic_DNA"/>
</dbReference>
<dbReference type="AlphaFoldDB" id="A0A7D8AJ07"/>